<reference evidence="6" key="1">
    <citation type="submission" date="2018-09" db="EMBL/GenBank/DDBJ databases">
        <authorList>
            <person name="Tuo L."/>
        </authorList>
    </citation>
    <scope>NUCLEOTIDE SEQUENCE [LARGE SCALE GENOMIC DNA]</scope>
    <source>
        <strain evidence="6">M2BS4Y-1</strain>
    </source>
</reference>
<dbReference type="OrthoDB" id="9788098at2"/>
<evidence type="ECO:0000313" key="5">
    <source>
        <dbReference type="EMBL" id="RIX97969.1"/>
    </source>
</evidence>
<accession>A0A3A1WET3</accession>
<dbReference type="Gene3D" id="1.10.10.10">
    <property type="entry name" value="Winged helix-like DNA-binding domain superfamily/Winged helix DNA-binding domain"/>
    <property type="match status" value="1"/>
</dbReference>
<dbReference type="PROSITE" id="PS50949">
    <property type="entry name" value="HTH_GNTR"/>
    <property type="match status" value="1"/>
</dbReference>
<evidence type="ECO:0000256" key="2">
    <source>
        <dbReference type="ARBA" id="ARBA00023125"/>
    </source>
</evidence>
<gene>
    <name evidence="5" type="ORF">D3218_17965</name>
</gene>
<organism evidence="5 6">
    <name type="scientific">Aureimonas flava</name>
    <dbReference type="NCBI Taxonomy" id="2320271"/>
    <lineage>
        <taxon>Bacteria</taxon>
        <taxon>Pseudomonadati</taxon>
        <taxon>Pseudomonadota</taxon>
        <taxon>Alphaproteobacteria</taxon>
        <taxon>Hyphomicrobiales</taxon>
        <taxon>Aurantimonadaceae</taxon>
        <taxon>Aureimonas</taxon>
    </lineage>
</organism>
<dbReference type="AlphaFoldDB" id="A0A3A1WET3"/>
<keyword evidence="3" id="KW-0804">Transcription</keyword>
<name>A0A3A1WET3_9HYPH</name>
<evidence type="ECO:0000313" key="6">
    <source>
        <dbReference type="Proteomes" id="UP000265750"/>
    </source>
</evidence>
<dbReference type="CDD" id="cd07377">
    <property type="entry name" value="WHTH_GntR"/>
    <property type="match status" value="1"/>
</dbReference>
<dbReference type="SUPFAM" id="SSF46785">
    <property type="entry name" value="Winged helix' DNA-binding domain"/>
    <property type="match status" value="1"/>
</dbReference>
<dbReference type="RefSeq" id="WP_119541460.1">
    <property type="nucleotide sequence ID" value="NZ_QYRN01000012.1"/>
</dbReference>
<sequence length="224" mass="24063">MSPVEPASPALTVRLAEALRDRVIAGELLPGQRLSETALAADLSVSRNTLREAFRLLTKDGLLRHQPNRGVFVTVPDHAAVIDIYRVRRLVECRALAEAQPGHPSIGRMRAAVDRATGAREAGDWQAVGSANMAFHAAIVDLADSARLAAFYAQVAAELRLAFGLLDAPEALHAPFIDSNRAIVERLEDGRAGEAAALLDAYLQRAERIILGALSRRADPAPRG</sequence>
<dbReference type="Proteomes" id="UP000265750">
    <property type="component" value="Unassembled WGS sequence"/>
</dbReference>
<dbReference type="Gene3D" id="1.20.120.530">
    <property type="entry name" value="GntR ligand-binding domain-like"/>
    <property type="match status" value="1"/>
</dbReference>
<dbReference type="PANTHER" id="PTHR43537">
    <property type="entry name" value="TRANSCRIPTIONAL REGULATOR, GNTR FAMILY"/>
    <property type="match status" value="1"/>
</dbReference>
<dbReference type="InterPro" id="IPR000524">
    <property type="entry name" value="Tscrpt_reg_HTH_GntR"/>
</dbReference>
<dbReference type="SUPFAM" id="SSF48008">
    <property type="entry name" value="GntR ligand-binding domain-like"/>
    <property type="match status" value="1"/>
</dbReference>
<dbReference type="SMART" id="SM00895">
    <property type="entry name" value="FCD"/>
    <property type="match status" value="1"/>
</dbReference>
<protein>
    <submittedName>
        <fullName evidence="5">GntR family transcriptional regulator</fullName>
    </submittedName>
</protein>
<dbReference type="Pfam" id="PF07729">
    <property type="entry name" value="FCD"/>
    <property type="match status" value="1"/>
</dbReference>
<feature type="domain" description="HTH gntR-type" evidence="4">
    <location>
        <begin position="9"/>
        <end position="76"/>
    </location>
</feature>
<dbReference type="InterPro" id="IPR011711">
    <property type="entry name" value="GntR_C"/>
</dbReference>
<keyword evidence="6" id="KW-1185">Reference proteome</keyword>
<keyword evidence="1" id="KW-0805">Transcription regulation</keyword>
<evidence type="ECO:0000256" key="3">
    <source>
        <dbReference type="ARBA" id="ARBA00023163"/>
    </source>
</evidence>
<dbReference type="InterPro" id="IPR036390">
    <property type="entry name" value="WH_DNA-bd_sf"/>
</dbReference>
<dbReference type="GO" id="GO:0003677">
    <property type="term" value="F:DNA binding"/>
    <property type="evidence" value="ECO:0007669"/>
    <property type="project" value="UniProtKB-KW"/>
</dbReference>
<evidence type="ECO:0000256" key="1">
    <source>
        <dbReference type="ARBA" id="ARBA00023015"/>
    </source>
</evidence>
<dbReference type="GO" id="GO:0003700">
    <property type="term" value="F:DNA-binding transcription factor activity"/>
    <property type="evidence" value="ECO:0007669"/>
    <property type="project" value="InterPro"/>
</dbReference>
<evidence type="ECO:0000259" key="4">
    <source>
        <dbReference type="PROSITE" id="PS50949"/>
    </source>
</evidence>
<dbReference type="PRINTS" id="PR00035">
    <property type="entry name" value="HTHGNTR"/>
</dbReference>
<comment type="caution">
    <text evidence="5">The sequence shown here is derived from an EMBL/GenBank/DDBJ whole genome shotgun (WGS) entry which is preliminary data.</text>
</comment>
<dbReference type="Pfam" id="PF00392">
    <property type="entry name" value="GntR"/>
    <property type="match status" value="1"/>
</dbReference>
<dbReference type="InterPro" id="IPR008920">
    <property type="entry name" value="TF_FadR/GntR_C"/>
</dbReference>
<dbReference type="SMART" id="SM00345">
    <property type="entry name" value="HTH_GNTR"/>
    <property type="match status" value="1"/>
</dbReference>
<keyword evidence="2" id="KW-0238">DNA-binding</keyword>
<dbReference type="PANTHER" id="PTHR43537:SF45">
    <property type="entry name" value="GNTR FAMILY REGULATORY PROTEIN"/>
    <property type="match status" value="1"/>
</dbReference>
<proteinExistence type="predicted"/>
<dbReference type="InterPro" id="IPR036388">
    <property type="entry name" value="WH-like_DNA-bd_sf"/>
</dbReference>
<dbReference type="EMBL" id="QYRN01000012">
    <property type="protein sequence ID" value="RIX97969.1"/>
    <property type="molecule type" value="Genomic_DNA"/>
</dbReference>